<keyword evidence="6 8" id="KW-0472">Membrane</keyword>
<evidence type="ECO:0000256" key="2">
    <source>
        <dbReference type="ARBA" id="ARBA00022448"/>
    </source>
</evidence>
<keyword evidence="10" id="KW-0732">Signal</keyword>
<dbReference type="InterPro" id="IPR037066">
    <property type="entry name" value="Plug_dom_sf"/>
</dbReference>
<dbReference type="Proteomes" id="UP000218172">
    <property type="component" value="Unassembled WGS sequence"/>
</dbReference>
<dbReference type="Gene3D" id="2.170.130.10">
    <property type="entry name" value="TonB-dependent receptor, plug domain"/>
    <property type="match status" value="1"/>
</dbReference>
<evidence type="ECO:0000259" key="11">
    <source>
        <dbReference type="Pfam" id="PF00593"/>
    </source>
</evidence>
<evidence type="ECO:0000256" key="7">
    <source>
        <dbReference type="ARBA" id="ARBA00023237"/>
    </source>
</evidence>
<dbReference type="GO" id="GO:0044718">
    <property type="term" value="P:siderophore transmembrane transport"/>
    <property type="evidence" value="ECO:0007669"/>
    <property type="project" value="TreeGrafter"/>
</dbReference>
<keyword evidence="3 8" id="KW-1134">Transmembrane beta strand</keyword>
<comment type="similarity">
    <text evidence="8 9">Belongs to the TonB-dependent receptor family.</text>
</comment>
<evidence type="ECO:0000256" key="1">
    <source>
        <dbReference type="ARBA" id="ARBA00004571"/>
    </source>
</evidence>
<comment type="caution">
    <text evidence="13">The sequence shown here is derived from an EMBL/GenBank/DDBJ whole genome shotgun (WGS) entry which is preliminary data.</text>
</comment>
<keyword evidence="2 8" id="KW-0813">Transport</keyword>
<evidence type="ECO:0000256" key="4">
    <source>
        <dbReference type="ARBA" id="ARBA00022692"/>
    </source>
</evidence>
<feature type="domain" description="TonB-dependent receptor-like beta-barrel" evidence="11">
    <location>
        <begin position="254"/>
        <end position="643"/>
    </location>
</feature>
<dbReference type="EMBL" id="NVQR01000157">
    <property type="protein sequence ID" value="PCH58628.1"/>
    <property type="molecule type" value="Genomic_DNA"/>
</dbReference>
<dbReference type="InterPro" id="IPR000531">
    <property type="entry name" value="Beta-barrel_TonB"/>
</dbReference>
<evidence type="ECO:0000256" key="3">
    <source>
        <dbReference type="ARBA" id="ARBA00022452"/>
    </source>
</evidence>
<dbReference type="PROSITE" id="PS52016">
    <property type="entry name" value="TONB_DEPENDENT_REC_3"/>
    <property type="match status" value="1"/>
</dbReference>
<keyword evidence="5 9" id="KW-0798">TonB box</keyword>
<keyword evidence="4 8" id="KW-0812">Transmembrane</keyword>
<evidence type="ECO:0000313" key="13">
    <source>
        <dbReference type="EMBL" id="PCH58628.1"/>
    </source>
</evidence>
<organism evidence="13 14">
    <name type="scientific">SAR86 cluster bacterium</name>
    <dbReference type="NCBI Taxonomy" id="2030880"/>
    <lineage>
        <taxon>Bacteria</taxon>
        <taxon>Pseudomonadati</taxon>
        <taxon>Pseudomonadota</taxon>
        <taxon>Gammaproteobacteria</taxon>
        <taxon>SAR86 cluster</taxon>
    </lineage>
</organism>
<feature type="chain" id="PRO_5012291513" description="TonB-dependent receptor" evidence="10">
    <location>
        <begin position="27"/>
        <end position="690"/>
    </location>
</feature>
<evidence type="ECO:0000256" key="9">
    <source>
        <dbReference type="RuleBase" id="RU003357"/>
    </source>
</evidence>
<gene>
    <name evidence="13" type="ORF">COC19_08355</name>
</gene>
<dbReference type="PANTHER" id="PTHR30069">
    <property type="entry name" value="TONB-DEPENDENT OUTER MEMBRANE RECEPTOR"/>
    <property type="match status" value="1"/>
</dbReference>
<dbReference type="AlphaFoldDB" id="A0A2A4MFL7"/>
<evidence type="ECO:0008006" key="15">
    <source>
        <dbReference type="Google" id="ProtNLM"/>
    </source>
</evidence>
<comment type="subcellular location">
    <subcellularLocation>
        <location evidence="1 8">Cell outer membrane</location>
        <topology evidence="1 8">Multi-pass membrane protein</topology>
    </subcellularLocation>
</comment>
<dbReference type="SUPFAM" id="SSF56935">
    <property type="entry name" value="Porins"/>
    <property type="match status" value="1"/>
</dbReference>
<evidence type="ECO:0000259" key="12">
    <source>
        <dbReference type="Pfam" id="PF07715"/>
    </source>
</evidence>
<evidence type="ECO:0000256" key="10">
    <source>
        <dbReference type="SAM" id="SignalP"/>
    </source>
</evidence>
<name>A0A2A4MFL7_9GAMM</name>
<dbReference type="PANTHER" id="PTHR30069:SF40">
    <property type="entry name" value="TONB-DEPENDENT RECEPTOR NMB0964-RELATED"/>
    <property type="match status" value="1"/>
</dbReference>
<keyword evidence="7 8" id="KW-0998">Cell outer membrane</keyword>
<evidence type="ECO:0000256" key="8">
    <source>
        <dbReference type="PROSITE-ProRule" id="PRU01360"/>
    </source>
</evidence>
<dbReference type="InterPro" id="IPR039426">
    <property type="entry name" value="TonB-dep_rcpt-like"/>
</dbReference>
<evidence type="ECO:0000256" key="6">
    <source>
        <dbReference type="ARBA" id="ARBA00023136"/>
    </source>
</evidence>
<dbReference type="InterPro" id="IPR036942">
    <property type="entry name" value="Beta-barrel_TonB_sf"/>
</dbReference>
<protein>
    <recommendedName>
        <fullName evidence="15">TonB-dependent receptor</fullName>
    </recommendedName>
</protein>
<feature type="signal peptide" evidence="10">
    <location>
        <begin position="1"/>
        <end position="26"/>
    </location>
</feature>
<dbReference type="GO" id="GO:0015344">
    <property type="term" value="F:siderophore uptake transmembrane transporter activity"/>
    <property type="evidence" value="ECO:0007669"/>
    <property type="project" value="TreeGrafter"/>
</dbReference>
<accession>A0A2A4MFL7</accession>
<evidence type="ECO:0000256" key="5">
    <source>
        <dbReference type="ARBA" id="ARBA00023077"/>
    </source>
</evidence>
<feature type="domain" description="TonB-dependent receptor plug" evidence="12">
    <location>
        <begin position="50"/>
        <end position="154"/>
    </location>
</feature>
<evidence type="ECO:0000313" key="14">
    <source>
        <dbReference type="Proteomes" id="UP000218172"/>
    </source>
</evidence>
<sequence length="690" mass="75876">MKQTFVFRLTSILIAVIPITPALSIAAELAHGKQIVEEIIVTSSFHNSRADTALSVNVLAGEELREKAGATLGDTLQDQIGVNIASFGPGVGAPVIRGHSANRVQILQGGVGNIDASSISADHTSSIEPSLAERIEVLRGPATLLYGNGAIGGVVNIIDNRIPTSLPNSMSGMLETRNNSASDQQVSVVKLESAIGQLAWHLDGIYRDSNDIEIKGFAINPTLVDLSKPQEYQALLNSKGTLNNSNARAQVMTVGGSWILNEGHIGFSTNHLENEYGIPNAFNGGDDEGDVRIVMEQDRVDFELLLPLRGMFEEVHGRVSTVDYQHAEVEQSGEIGTLFQQDGTEGRFVFDLNTRENHEAVLGVQFSHRKFSALGEEAFIPKTDISSFALFTVHSLSSQNTIYEFGLRGEQQRVKQADGNCDESNTSWSGSAALIWRFSENTNLLYSIAHSQRSATVEELYSNIDTQCSALASNELIAHAATQRLEIGNPGADREKSTNFEIGLRKHRGNVTGEVSIYRNDIADYIYLFDTGLFINDMEISRYTQENVVFQGIEAELSLPLLRSKNNLVDLVIFGDHVAAKFNHIGNVPRIPASRYGVELKHSQLDWQTKLRLTRVNDQSNTAINESPTDGYILLNLYMDYHVQLCKNSCLLFVKGINLLDQEIRHHTSLLKDVAPASGRGFEIGFRFEF</sequence>
<dbReference type="InterPro" id="IPR012910">
    <property type="entry name" value="Plug_dom"/>
</dbReference>
<dbReference type="Pfam" id="PF07715">
    <property type="entry name" value="Plug"/>
    <property type="match status" value="1"/>
</dbReference>
<dbReference type="GO" id="GO:0009279">
    <property type="term" value="C:cell outer membrane"/>
    <property type="evidence" value="ECO:0007669"/>
    <property type="project" value="UniProtKB-SubCell"/>
</dbReference>
<proteinExistence type="inferred from homology"/>
<reference evidence="14" key="1">
    <citation type="submission" date="2017-08" db="EMBL/GenBank/DDBJ databases">
        <title>A dynamic microbial community with high functional redundancy inhabits the cold, oxic subseafloor aquifer.</title>
        <authorList>
            <person name="Tully B.J."/>
            <person name="Wheat C.G."/>
            <person name="Glazer B.T."/>
            <person name="Huber J.A."/>
        </authorList>
    </citation>
    <scope>NUCLEOTIDE SEQUENCE [LARGE SCALE GENOMIC DNA]</scope>
</reference>
<dbReference type="Pfam" id="PF00593">
    <property type="entry name" value="TonB_dep_Rec_b-barrel"/>
    <property type="match status" value="1"/>
</dbReference>
<dbReference type="Gene3D" id="2.40.170.20">
    <property type="entry name" value="TonB-dependent receptor, beta-barrel domain"/>
    <property type="match status" value="1"/>
</dbReference>